<dbReference type="RefSeq" id="XP_029118140.1">
    <property type="nucleotide sequence ID" value="XM_029262307.1"/>
</dbReference>
<organism evidence="1 2">
    <name type="scientific">Elaeis guineensis var. tenera</name>
    <name type="common">Oil palm</name>
    <dbReference type="NCBI Taxonomy" id="51953"/>
    <lineage>
        <taxon>Eukaryota</taxon>
        <taxon>Viridiplantae</taxon>
        <taxon>Streptophyta</taxon>
        <taxon>Embryophyta</taxon>
        <taxon>Tracheophyta</taxon>
        <taxon>Spermatophyta</taxon>
        <taxon>Magnoliopsida</taxon>
        <taxon>Liliopsida</taxon>
        <taxon>Arecaceae</taxon>
        <taxon>Arecoideae</taxon>
        <taxon>Cocoseae</taxon>
        <taxon>Elaeidinae</taxon>
        <taxon>Elaeis</taxon>
    </lineage>
</organism>
<proteinExistence type="predicted"/>
<dbReference type="PANTHER" id="PTHR30457:SF5">
    <property type="entry name" value="OS01G0709400 PROTEIN"/>
    <property type="match status" value="1"/>
</dbReference>
<dbReference type="GO" id="GO:0008252">
    <property type="term" value="F:nucleotidase activity"/>
    <property type="evidence" value="ECO:0007669"/>
    <property type="project" value="InterPro"/>
</dbReference>
<dbReference type="Proteomes" id="UP000504607">
    <property type="component" value="Unplaced"/>
</dbReference>
<gene>
    <name evidence="2" type="primary">LOC105037217</name>
</gene>
<accession>A0A8N4IBL1</accession>
<name>A0A8N4IBL1_ELAGV</name>
<dbReference type="InterPro" id="IPR030048">
    <property type="entry name" value="SurE"/>
</dbReference>
<sequence length="117" mass="12801">MSMHQSLGVQLAQLGRDASAAGAARRISAQRRNVEIESVAAAGKPEKKEVVKKYFRLEFLEKEREELDEDLDFRALENGFIAVTPQHLNLHAGSEIQASASEWLASALTGRGDAPRG</sequence>
<reference evidence="2" key="1">
    <citation type="submission" date="2025-08" db="UniProtKB">
        <authorList>
            <consortium name="RefSeq"/>
        </authorList>
    </citation>
    <scope>IDENTIFICATION</scope>
</reference>
<evidence type="ECO:0000313" key="1">
    <source>
        <dbReference type="Proteomes" id="UP000504607"/>
    </source>
</evidence>
<dbReference type="AlphaFoldDB" id="A0A8N4IBL1"/>
<dbReference type="PANTHER" id="PTHR30457">
    <property type="entry name" value="5'-NUCLEOTIDASE SURE"/>
    <property type="match status" value="1"/>
</dbReference>
<keyword evidence="1" id="KW-1185">Reference proteome</keyword>
<dbReference type="OrthoDB" id="202825at2759"/>
<evidence type="ECO:0000313" key="2">
    <source>
        <dbReference type="RefSeq" id="XP_029118140.1"/>
    </source>
</evidence>
<protein>
    <submittedName>
        <fullName evidence="2">Uncharacterized protein LOC105037217</fullName>
    </submittedName>
</protein>